<keyword evidence="6 11" id="KW-0067">ATP-binding</keyword>
<evidence type="ECO:0000256" key="1">
    <source>
        <dbReference type="ARBA" id="ARBA00004202"/>
    </source>
</evidence>
<evidence type="ECO:0000313" key="12">
    <source>
        <dbReference type="Proteomes" id="UP001278188"/>
    </source>
</evidence>
<dbReference type="InterPro" id="IPR027417">
    <property type="entry name" value="P-loop_NTPase"/>
</dbReference>
<dbReference type="EMBL" id="JASVDY010000001">
    <property type="protein sequence ID" value="MDV2467672.1"/>
    <property type="molecule type" value="Genomic_DNA"/>
</dbReference>
<reference evidence="11 12" key="1">
    <citation type="submission" date="2023-06" db="EMBL/GenBank/DDBJ databases">
        <title>Genomic Analysis of Acinetobacter Strains Recovered from South Australian Aquatic Samples provides Insights into the Circulation of Antibiotic Resistance determinants in the Environment.</title>
        <authorList>
            <person name="Tobin L."/>
            <person name="Jarocki V.M."/>
            <person name="Kenyon J."/>
            <person name="Drigo B."/>
            <person name="Donner E."/>
            <person name="Djordjevic S.P."/>
            <person name="Hamidian M."/>
        </authorList>
    </citation>
    <scope>NUCLEOTIDE SEQUENCE [LARGE SCALE GENOMIC DNA]</scope>
    <source>
        <strain evidence="11 12">SAAc652</strain>
    </source>
</reference>
<dbReference type="InterPro" id="IPR003593">
    <property type="entry name" value="AAA+_ATPase"/>
</dbReference>
<evidence type="ECO:0000256" key="3">
    <source>
        <dbReference type="ARBA" id="ARBA00022475"/>
    </source>
</evidence>
<evidence type="ECO:0000256" key="2">
    <source>
        <dbReference type="ARBA" id="ARBA00022448"/>
    </source>
</evidence>
<dbReference type="PROSITE" id="PS50893">
    <property type="entry name" value="ABC_TRANSPORTER_2"/>
    <property type="match status" value="1"/>
</dbReference>
<dbReference type="SMART" id="SM00382">
    <property type="entry name" value="AAA"/>
    <property type="match status" value="1"/>
</dbReference>
<evidence type="ECO:0000259" key="10">
    <source>
        <dbReference type="PROSITE" id="PS50893"/>
    </source>
</evidence>
<accession>A0ABU3WB91</accession>
<evidence type="ECO:0000256" key="5">
    <source>
        <dbReference type="ARBA" id="ARBA00022741"/>
    </source>
</evidence>
<keyword evidence="12" id="KW-1185">Reference proteome</keyword>
<dbReference type="Proteomes" id="UP001278188">
    <property type="component" value="Unassembled WGS sequence"/>
</dbReference>
<proteinExistence type="predicted"/>
<feature type="domain" description="ABC transporter" evidence="10">
    <location>
        <begin position="3"/>
        <end position="238"/>
    </location>
</feature>
<comment type="caution">
    <text evidence="11">The sequence shown here is derived from an EMBL/GenBank/DDBJ whole genome shotgun (WGS) entry which is preliminary data.</text>
</comment>
<dbReference type="InterPro" id="IPR003439">
    <property type="entry name" value="ABC_transporter-like_ATP-bd"/>
</dbReference>
<evidence type="ECO:0000256" key="7">
    <source>
        <dbReference type="ARBA" id="ARBA00023004"/>
    </source>
</evidence>
<keyword evidence="9" id="KW-0472">Membrane</keyword>
<dbReference type="GO" id="GO:0005524">
    <property type="term" value="F:ATP binding"/>
    <property type="evidence" value="ECO:0007669"/>
    <property type="project" value="UniProtKB-KW"/>
</dbReference>
<dbReference type="SUPFAM" id="SSF52540">
    <property type="entry name" value="P-loop containing nucleoside triphosphate hydrolases"/>
    <property type="match status" value="1"/>
</dbReference>
<dbReference type="RefSeq" id="WP_317081369.1">
    <property type="nucleotide sequence ID" value="NZ_JASVDY010000001.1"/>
</dbReference>
<evidence type="ECO:0000256" key="6">
    <source>
        <dbReference type="ARBA" id="ARBA00022840"/>
    </source>
</evidence>
<comment type="subcellular location">
    <subcellularLocation>
        <location evidence="1">Cell membrane</location>
        <topology evidence="1">Peripheral membrane protein</topology>
    </subcellularLocation>
</comment>
<dbReference type="CDD" id="cd03214">
    <property type="entry name" value="ABC_Iron-Siderophores_B12_Hemin"/>
    <property type="match status" value="1"/>
</dbReference>
<organism evidence="11 12">
    <name type="scientific">Acinetobacter chinensis</name>
    <dbReference type="NCBI Taxonomy" id="2004650"/>
    <lineage>
        <taxon>Bacteria</taxon>
        <taxon>Pseudomonadati</taxon>
        <taxon>Pseudomonadota</taxon>
        <taxon>Gammaproteobacteria</taxon>
        <taxon>Moraxellales</taxon>
        <taxon>Moraxellaceae</taxon>
        <taxon>Acinetobacter</taxon>
    </lineage>
</organism>
<protein>
    <submittedName>
        <fullName evidence="11">ABC transporter ATP-binding protein</fullName>
    </submittedName>
</protein>
<keyword evidence="8" id="KW-0406">Ion transport</keyword>
<evidence type="ECO:0000256" key="4">
    <source>
        <dbReference type="ARBA" id="ARBA00022496"/>
    </source>
</evidence>
<keyword evidence="3" id="KW-1003">Cell membrane</keyword>
<keyword evidence="7" id="KW-0408">Iron</keyword>
<dbReference type="PANTHER" id="PTHR42771">
    <property type="entry name" value="IRON(3+)-HYDROXAMATE IMPORT ATP-BINDING PROTEIN FHUC"/>
    <property type="match status" value="1"/>
</dbReference>
<dbReference type="PANTHER" id="PTHR42771:SF2">
    <property type="entry name" value="IRON(3+)-HYDROXAMATE IMPORT ATP-BINDING PROTEIN FHUC"/>
    <property type="match status" value="1"/>
</dbReference>
<sequence length="267" mass="29871">MTLKISQLNAAYKKHAVLKDINLELNQGQVTVLIGPNGSGKSTLLKCIAQIHAQYDGQVMWENHILNHLSKRDLARQLALLPQHVTAPSGMTVEQLIRFGRFPHQGWFKQWKTEDQLAIDEALTSTHLTEMRHLSLSSLSGGQRQRGWIAMVLAQQTPLILLDEPISMLDIGHQADILNLVRELANRGKNIIMVLHDLATAARCADYMIAMKDGEIVAQGMPAQILTSDLVMQLYHVQVEIHQVRHSTQTGTQRLIVIPENFGDPAH</sequence>
<evidence type="ECO:0000313" key="11">
    <source>
        <dbReference type="EMBL" id="MDV2467672.1"/>
    </source>
</evidence>
<dbReference type="Gene3D" id="3.40.50.300">
    <property type="entry name" value="P-loop containing nucleotide triphosphate hydrolases"/>
    <property type="match status" value="1"/>
</dbReference>
<keyword evidence="5" id="KW-0547">Nucleotide-binding</keyword>
<keyword evidence="4" id="KW-0410">Iron transport</keyword>
<evidence type="ECO:0000256" key="8">
    <source>
        <dbReference type="ARBA" id="ARBA00023065"/>
    </source>
</evidence>
<gene>
    <name evidence="11" type="ORF">QR674_01570</name>
</gene>
<evidence type="ECO:0000256" key="9">
    <source>
        <dbReference type="ARBA" id="ARBA00023136"/>
    </source>
</evidence>
<dbReference type="InterPro" id="IPR051535">
    <property type="entry name" value="Siderophore_ABC-ATPase"/>
</dbReference>
<name>A0ABU3WB91_9GAMM</name>
<keyword evidence="2" id="KW-0813">Transport</keyword>
<dbReference type="Pfam" id="PF00005">
    <property type="entry name" value="ABC_tran"/>
    <property type="match status" value="1"/>
</dbReference>